<proteinExistence type="predicted"/>
<gene>
    <name evidence="2" type="ORF">SPACI_017450</name>
</gene>
<dbReference type="NCBIfam" id="TIGR01439">
    <property type="entry name" value="lp_hng_hel_AbrB"/>
    <property type="match status" value="1"/>
</dbReference>
<dbReference type="Pfam" id="PF04014">
    <property type="entry name" value="MazE_antitoxin"/>
    <property type="match status" value="1"/>
</dbReference>
<sequence>MNTVERTGRLVEFRRIPVSSQGQVTLPKAVREHLGVMAGGSHRINIFVKPDGMIVIEPEPTVDGLFGILKTSVPMKPANISKIREAMINERITRLGYDSKEQD</sequence>
<reference evidence="2" key="1">
    <citation type="submission" date="2024-05" db="EMBL/GenBank/DDBJ databases">
        <title>Isolation and characterization of Sporomusa carbonis sp. nov., a carboxydotrophic hydrogenogen in the genus of Sporomusa isolated from a charcoal burning pile.</title>
        <authorList>
            <person name="Boeer T."/>
            <person name="Rosenbaum F."/>
            <person name="Eysell L."/>
            <person name="Mueller V."/>
            <person name="Daniel R."/>
            <person name="Poehlein A."/>
        </authorList>
    </citation>
    <scope>NUCLEOTIDE SEQUENCE [LARGE SCALE GENOMIC DNA]</scope>
    <source>
        <strain evidence="2">DSM 3132</strain>
    </source>
</reference>
<organism evidence="2 3">
    <name type="scientific">Sporomusa acidovorans (strain ATCC 49682 / DSM 3132 / Mol)</name>
    <dbReference type="NCBI Taxonomy" id="1123286"/>
    <lineage>
        <taxon>Bacteria</taxon>
        <taxon>Bacillati</taxon>
        <taxon>Bacillota</taxon>
        <taxon>Negativicutes</taxon>
        <taxon>Selenomonadales</taxon>
        <taxon>Sporomusaceae</taxon>
        <taxon>Sporomusa</taxon>
    </lineage>
</organism>
<accession>A0ABZ3J1D1</accession>
<dbReference type="InterPro" id="IPR037914">
    <property type="entry name" value="SpoVT-AbrB_sf"/>
</dbReference>
<dbReference type="EMBL" id="CP155571">
    <property type="protein sequence ID" value="XFO71711.1"/>
    <property type="molecule type" value="Genomic_DNA"/>
</dbReference>
<evidence type="ECO:0000313" key="2">
    <source>
        <dbReference type="EMBL" id="XFO71711.1"/>
    </source>
</evidence>
<dbReference type="Proteomes" id="UP000216052">
    <property type="component" value="Chromosome"/>
</dbReference>
<evidence type="ECO:0000313" key="3">
    <source>
        <dbReference type="Proteomes" id="UP000216052"/>
    </source>
</evidence>
<feature type="domain" description="SpoVT-AbrB" evidence="1">
    <location>
        <begin position="16"/>
        <end position="64"/>
    </location>
</feature>
<dbReference type="InterPro" id="IPR007159">
    <property type="entry name" value="SpoVT-AbrB_dom"/>
</dbReference>
<dbReference type="SUPFAM" id="SSF89447">
    <property type="entry name" value="AbrB/MazE/MraZ-like"/>
    <property type="match status" value="1"/>
</dbReference>
<name>A0ABZ3J1D1_SPOA4</name>
<dbReference type="SMART" id="SM00966">
    <property type="entry name" value="SpoVT_AbrB"/>
    <property type="match status" value="1"/>
</dbReference>
<evidence type="ECO:0000259" key="1">
    <source>
        <dbReference type="SMART" id="SM00966"/>
    </source>
</evidence>
<keyword evidence="3" id="KW-1185">Reference proteome</keyword>
<dbReference type="RefSeq" id="WP_373657648.1">
    <property type="nucleotide sequence ID" value="NZ_CP155571.1"/>
</dbReference>
<dbReference type="Gene3D" id="2.10.260.10">
    <property type="match status" value="1"/>
</dbReference>
<protein>
    <recommendedName>
        <fullName evidence="1">SpoVT-AbrB domain-containing protein</fullName>
    </recommendedName>
</protein>